<evidence type="ECO:0000313" key="7">
    <source>
        <dbReference type="EMBL" id="ODO01663.1"/>
    </source>
</evidence>
<evidence type="ECO:0000313" key="8">
    <source>
        <dbReference type="Proteomes" id="UP000095149"/>
    </source>
</evidence>
<evidence type="ECO:0000256" key="1">
    <source>
        <dbReference type="ARBA" id="ARBA00009865"/>
    </source>
</evidence>
<keyword evidence="3 5" id="KW-0378">Hydrolase</keyword>
<reference evidence="7 8" key="1">
    <citation type="submission" date="2016-06" db="EMBL/GenBank/DDBJ databases">
        <title>Evolution of pathogenesis and genome organization in the Tremellales.</title>
        <authorList>
            <person name="Cuomo C."/>
            <person name="Litvintseva A."/>
            <person name="Heitman J."/>
            <person name="Chen Y."/>
            <person name="Sun S."/>
            <person name="Springer D."/>
            <person name="Dromer F."/>
            <person name="Young S."/>
            <person name="Zeng Q."/>
            <person name="Chapman S."/>
            <person name="Gujja S."/>
            <person name="Saif S."/>
            <person name="Birren B."/>
        </authorList>
    </citation>
    <scope>NUCLEOTIDE SEQUENCE [LARGE SCALE GENOMIC DNA]</scope>
    <source>
        <strain evidence="7 8">CBS 6273</strain>
    </source>
</reference>
<dbReference type="PANTHER" id="PTHR43817">
    <property type="entry name" value="GLYCOSYL HYDROLASE"/>
    <property type="match status" value="1"/>
</dbReference>
<dbReference type="Pfam" id="PF04616">
    <property type="entry name" value="Glyco_hydro_43"/>
    <property type="match status" value="1"/>
</dbReference>
<gene>
    <name evidence="7" type="ORF">I350_06489</name>
</gene>
<dbReference type="CDD" id="cd18820">
    <property type="entry name" value="GH43_LbAraf43-like"/>
    <property type="match status" value="1"/>
</dbReference>
<evidence type="ECO:0000256" key="6">
    <source>
        <dbReference type="SAM" id="SignalP"/>
    </source>
</evidence>
<organism evidence="7 8">
    <name type="scientific">Cryptococcus amylolentus CBS 6273</name>
    <dbReference type="NCBI Taxonomy" id="1296118"/>
    <lineage>
        <taxon>Eukaryota</taxon>
        <taxon>Fungi</taxon>
        <taxon>Dikarya</taxon>
        <taxon>Basidiomycota</taxon>
        <taxon>Agaricomycotina</taxon>
        <taxon>Tremellomycetes</taxon>
        <taxon>Tremellales</taxon>
        <taxon>Cryptococcaceae</taxon>
        <taxon>Cryptococcus</taxon>
    </lineage>
</organism>
<keyword evidence="4 5" id="KW-0326">Glycosidase</keyword>
<evidence type="ECO:0000256" key="5">
    <source>
        <dbReference type="RuleBase" id="RU361187"/>
    </source>
</evidence>
<sequence length="338" mass="37114">MLTRVLLLSLVVALFSFVQAAQFSNPIRNSGPDPFIVYDDVTKKYYLMSTTGKDLRLVSSSTLGGLKDGTNTQVYTSDAEQKSGKSFKELHKIDGSWYIYYTLDERPWVVKGGANPPFLRLTRITPRAETSHSIDGTVLKYSGKNYFVWSCHTDNPSADSLCICPLTNPTTLDWAHTGVISYPRADWEKQGGASINEGPSALYWGGQTYLTFSASHCKTASYSLGLLHLTGSDPLDFNSWTKTEGPVFQSGNGEYGPGHNAIFTSPDGKELWNVYHAVTNSAGSWYVSPTPPCLVVLPHAFLLYLTLAYSGTDRQTFAQPVDLSQFSAKGPLFGTPLK</sequence>
<dbReference type="InterPro" id="IPR006710">
    <property type="entry name" value="Glyco_hydro_43"/>
</dbReference>
<comment type="caution">
    <text evidence="7">The sequence shown here is derived from an EMBL/GenBank/DDBJ whole genome shotgun (WGS) entry which is preliminary data.</text>
</comment>
<dbReference type="InterPro" id="IPR023296">
    <property type="entry name" value="Glyco_hydro_beta-prop_sf"/>
</dbReference>
<dbReference type="GO" id="GO:0004553">
    <property type="term" value="F:hydrolase activity, hydrolyzing O-glycosyl compounds"/>
    <property type="evidence" value="ECO:0007669"/>
    <property type="project" value="InterPro"/>
</dbReference>
<comment type="similarity">
    <text evidence="1 5">Belongs to the glycosyl hydrolase 43 family.</text>
</comment>
<evidence type="ECO:0000256" key="4">
    <source>
        <dbReference type="ARBA" id="ARBA00023295"/>
    </source>
</evidence>
<keyword evidence="2 6" id="KW-0732">Signal</keyword>
<dbReference type="SUPFAM" id="SSF75005">
    <property type="entry name" value="Arabinanase/levansucrase/invertase"/>
    <property type="match status" value="1"/>
</dbReference>
<feature type="signal peptide" evidence="6">
    <location>
        <begin position="1"/>
        <end position="20"/>
    </location>
</feature>
<protein>
    <recommendedName>
        <fullName evidence="9">Glycoside hydrolase family 43 protein</fullName>
    </recommendedName>
</protein>
<feature type="chain" id="PRO_5009130440" description="Glycoside hydrolase family 43 protein" evidence="6">
    <location>
        <begin position="21"/>
        <end position="338"/>
    </location>
</feature>
<accession>A0A1E3JLH7</accession>
<evidence type="ECO:0008006" key="9">
    <source>
        <dbReference type="Google" id="ProtNLM"/>
    </source>
</evidence>
<dbReference type="AlphaFoldDB" id="A0A1E3JLH7"/>
<dbReference type="GO" id="GO:0005975">
    <property type="term" value="P:carbohydrate metabolic process"/>
    <property type="evidence" value="ECO:0007669"/>
    <property type="project" value="InterPro"/>
</dbReference>
<dbReference type="PANTHER" id="PTHR43817:SF1">
    <property type="entry name" value="HYDROLASE, FAMILY 43, PUTATIVE (AFU_ORTHOLOGUE AFUA_3G01660)-RELATED"/>
    <property type="match status" value="1"/>
</dbReference>
<evidence type="ECO:0000256" key="3">
    <source>
        <dbReference type="ARBA" id="ARBA00022801"/>
    </source>
</evidence>
<proteinExistence type="inferred from homology"/>
<name>A0A1E3JLH7_9TREE</name>
<evidence type="ECO:0000256" key="2">
    <source>
        <dbReference type="ARBA" id="ARBA00022729"/>
    </source>
</evidence>
<dbReference type="EMBL" id="MEKH01000010">
    <property type="protein sequence ID" value="ODO01663.1"/>
    <property type="molecule type" value="Genomic_DNA"/>
</dbReference>
<dbReference type="Proteomes" id="UP000095149">
    <property type="component" value="Unassembled WGS sequence"/>
</dbReference>
<dbReference type="Gene3D" id="2.115.10.20">
    <property type="entry name" value="Glycosyl hydrolase domain, family 43"/>
    <property type="match status" value="1"/>
</dbReference>